<reference evidence="5 6" key="1">
    <citation type="submission" date="2025-04" db="UniProtKB">
        <authorList>
            <consortium name="RefSeq"/>
        </authorList>
    </citation>
    <scope>IDENTIFICATION</scope>
    <source>
        <tissue evidence="5 6">Silk gland</tissue>
    </source>
</reference>
<accession>A0A6J2KGF1</accession>
<evidence type="ECO:0000256" key="3">
    <source>
        <dbReference type="SAM" id="MobiDB-lite"/>
    </source>
</evidence>
<dbReference type="AlphaFoldDB" id="A0A6J2KGF1"/>
<feature type="region of interest" description="Disordered" evidence="3">
    <location>
        <begin position="271"/>
        <end position="308"/>
    </location>
</feature>
<evidence type="ECO:0000313" key="5">
    <source>
        <dbReference type="RefSeq" id="XP_028041420.1"/>
    </source>
</evidence>
<proteinExistence type="inferred from homology"/>
<dbReference type="GO" id="GO:0003729">
    <property type="term" value="F:mRNA binding"/>
    <property type="evidence" value="ECO:0007669"/>
    <property type="project" value="InterPro"/>
</dbReference>
<evidence type="ECO:0000256" key="1">
    <source>
        <dbReference type="ARBA" id="ARBA00006069"/>
    </source>
</evidence>
<comment type="similarity">
    <text evidence="1">Belongs to the NCBP3 family.</text>
</comment>
<dbReference type="GeneID" id="114251386"/>
<dbReference type="GO" id="GO:0000340">
    <property type="term" value="F:RNA 7-methylguanosine cap binding"/>
    <property type="evidence" value="ECO:0007669"/>
    <property type="project" value="InterPro"/>
</dbReference>
<feature type="region of interest" description="Disordered" evidence="3">
    <location>
        <begin position="235"/>
        <end position="255"/>
    </location>
</feature>
<dbReference type="RefSeq" id="XP_028041421.1">
    <property type="nucleotide sequence ID" value="XM_028185620.1"/>
</dbReference>
<dbReference type="Proteomes" id="UP000504629">
    <property type="component" value="Unplaced"/>
</dbReference>
<evidence type="ECO:0000313" key="4">
    <source>
        <dbReference type="Proteomes" id="UP000504629"/>
    </source>
</evidence>
<dbReference type="KEGG" id="bman:114251386"/>
<dbReference type="RefSeq" id="XP_028041420.1">
    <property type="nucleotide sequence ID" value="XM_028185619.1"/>
</dbReference>
<evidence type="ECO:0000313" key="6">
    <source>
        <dbReference type="RefSeq" id="XP_028041421.1"/>
    </source>
</evidence>
<sequence>MEREDGEMSDDNSMIIDDMDVDDPFQATHDDCTMVFKAEKNGLVVQKLEKVDAAKLDERAKRFGLNLTGTHTITQKQIDELYENCGIQSGNERHIRFDTIHLNGVDGLTTKEIFQYLEDYKPLSLEWIDDTSCNVVCQDHISAALALLAHSHEIKDGNLSAVVSDKNHHWRQGVHHPKNEMILIRYATNSDKKLTNRRQGRQVKNRIDSALKNPWGDLCKSWGVYDHQEVFQYQQSRNEKADKSDEEDNYVNRPVKSSRLASRLGKRVCETKSSVDSEYDNSDSEWKAKSKVPRMRMHADDEEKKQEKSRRLIKCRLESINEFSPLSIQVANSKGNYIKREASKLSDKFKYHTSEPKSSVQLRLGERLEYSNDSNSSDEVSGNFGYNFRSQVQKINDQTKSASSVWSRLDTNNSPQKHNDLRKFITSKKKNDDLRDRIGKLKKENLRIEIDNSS</sequence>
<evidence type="ECO:0000256" key="2">
    <source>
        <dbReference type="ARBA" id="ARBA00019876"/>
    </source>
</evidence>
<dbReference type="Pfam" id="PF10309">
    <property type="entry name" value="NCBP3"/>
    <property type="match status" value="1"/>
</dbReference>
<dbReference type="InterPro" id="IPR019416">
    <property type="entry name" value="NCBP3"/>
</dbReference>
<gene>
    <name evidence="5 6" type="primary">LOC114251386</name>
</gene>
<dbReference type="PANTHER" id="PTHR16291">
    <property type="entry name" value="NUCLEAR CAP-BINDING PROTEIN SUBUNIT 3"/>
    <property type="match status" value="1"/>
</dbReference>
<name>A0A6J2KGF1_BOMMA</name>
<keyword evidence="4" id="KW-1185">Reference proteome</keyword>
<feature type="compositionally biased region" description="Basic and acidic residues" evidence="3">
    <location>
        <begin position="297"/>
        <end position="308"/>
    </location>
</feature>
<dbReference type="OrthoDB" id="422106at2759"/>
<organism evidence="4 6">
    <name type="scientific">Bombyx mandarina</name>
    <name type="common">Wild silk moth</name>
    <name type="synonym">Wild silkworm</name>
    <dbReference type="NCBI Taxonomy" id="7092"/>
    <lineage>
        <taxon>Eukaryota</taxon>
        <taxon>Metazoa</taxon>
        <taxon>Ecdysozoa</taxon>
        <taxon>Arthropoda</taxon>
        <taxon>Hexapoda</taxon>
        <taxon>Insecta</taxon>
        <taxon>Pterygota</taxon>
        <taxon>Neoptera</taxon>
        <taxon>Endopterygota</taxon>
        <taxon>Lepidoptera</taxon>
        <taxon>Glossata</taxon>
        <taxon>Ditrysia</taxon>
        <taxon>Bombycoidea</taxon>
        <taxon>Bombycidae</taxon>
        <taxon>Bombycinae</taxon>
        <taxon>Bombyx</taxon>
    </lineage>
</organism>
<protein>
    <recommendedName>
        <fullName evidence="2">Nuclear cap-binding protein subunit 3</fullName>
    </recommendedName>
</protein>
<dbReference type="GO" id="GO:0005634">
    <property type="term" value="C:nucleus"/>
    <property type="evidence" value="ECO:0007669"/>
    <property type="project" value="TreeGrafter"/>
</dbReference>
<dbReference type="PANTHER" id="PTHR16291:SF0">
    <property type="entry name" value="NUCLEAR CAP-BINDING PROTEIN SUBUNIT 3"/>
    <property type="match status" value="1"/>
</dbReference>